<dbReference type="Pfam" id="PF12704">
    <property type="entry name" value="MacB_PCD"/>
    <property type="match status" value="1"/>
</dbReference>
<comment type="subcellular location">
    <subcellularLocation>
        <location evidence="1">Cell membrane</location>
        <topology evidence="1">Multi-pass membrane protein</topology>
    </subcellularLocation>
</comment>
<dbReference type="STRING" id="1802624.A2982_03565"/>
<dbReference type="GO" id="GO:0005886">
    <property type="term" value="C:plasma membrane"/>
    <property type="evidence" value="ECO:0007669"/>
    <property type="project" value="UniProtKB-SubCell"/>
</dbReference>
<dbReference type="InterPro" id="IPR050250">
    <property type="entry name" value="Macrolide_Exporter_MacB"/>
</dbReference>
<evidence type="ECO:0000259" key="9">
    <source>
        <dbReference type="Pfam" id="PF12704"/>
    </source>
</evidence>
<evidence type="ECO:0000259" key="8">
    <source>
        <dbReference type="Pfam" id="PF02687"/>
    </source>
</evidence>
<evidence type="ECO:0000256" key="2">
    <source>
        <dbReference type="ARBA" id="ARBA00022475"/>
    </source>
</evidence>
<dbReference type="PANTHER" id="PTHR30572:SF4">
    <property type="entry name" value="ABC TRANSPORTER PERMEASE YTRF"/>
    <property type="match status" value="1"/>
</dbReference>
<evidence type="ECO:0000256" key="5">
    <source>
        <dbReference type="ARBA" id="ARBA00023136"/>
    </source>
</evidence>
<comment type="caution">
    <text evidence="10">The sequence shown here is derived from an EMBL/GenBank/DDBJ whole genome shotgun (WGS) entry which is preliminary data.</text>
</comment>
<dbReference type="AlphaFoldDB" id="A0A1F4V493"/>
<keyword evidence="5 7" id="KW-0472">Membrane</keyword>
<name>A0A1F4V493_UNCKA</name>
<accession>A0A1F4V493</accession>
<dbReference type="EMBL" id="MEVH01000008">
    <property type="protein sequence ID" value="OGC51976.1"/>
    <property type="molecule type" value="Genomic_DNA"/>
</dbReference>
<feature type="domain" description="MacB-like periplasmic core" evidence="9">
    <location>
        <begin position="21"/>
        <end position="238"/>
    </location>
</feature>
<organism evidence="10 11">
    <name type="scientific">candidate division WWE3 bacterium RIFCSPLOWO2_01_FULL_39_13</name>
    <dbReference type="NCBI Taxonomy" id="1802624"/>
    <lineage>
        <taxon>Bacteria</taxon>
        <taxon>Katanobacteria</taxon>
    </lineage>
</organism>
<evidence type="ECO:0000256" key="6">
    <source>
        <dbReference type="ARBA" id="ARBA00038076"/>
    </source>
</evidence>
<comment type="similarity">
    <text evidence="6">Belongs to the ABC-4 integral membrane protein family.</text>
</comment>
<dbReference type="GO" id="GO:0022857">
    <property type="term" value="F:transmembrane transporter activity"/>
    <property type="evidence" value="ECO:0007669"/>
    <property type="project" value="TreeGrafter"/>
</dbReference>
<feature type="transmembrane region" description="Helical" evidence="7">
    <location>
        <begin position="315"/>
        <end position="341"/>
    </location>
</feature>
<evidence type="ECO:0000313" key="11">
    <source>
        <dbReference type="Proteomes" id="UP000178771"/>
    </source>
</evidence>
<feature type="transmembrane region" description="Helical" evidence="7">
    <location>
        <begin position="267"/>
        <end position="294"/>
    </location>
</feature>
<protein>
    <recommendedName>
        <fullName evidence="12">Multidrug ABC transporter substrate-binding protein</fullName>
    </recommendedName>
</protein>
<evidence type="ECO:0000256" key="4">
    <source>
        <dbReference type="ARBA" id="ARBA00022989"/>
    </source>
</evidence>
<feature type="transmembrane region" description="Helical" evidence="7">
    <location>
        <begin position="21"/>
        <end position="42"/>
    </location>
</feature>
<evidence type="ECO:0000256" key="7">
    <source>
        <dbReference type="SAM" id="Phobius"/>
    </source>
</evidence>
<evidence type="ECO:0000256" key="1">
    <source>
        <dbReference type="ARBA" id="ARBA00004651"/>
    </source>
</evidence>
<dbReference type="Proteomes" id="UP000178771">
    <property type="component" value="Unassembled WGS sequence"/>
</dbReference>
<keyword evidence="2" id="KW-1003">Cell membrane</keyword>
<evidence type="ECO:0000313" key="10">
    <source>
        <dbReference type="EMBL" id="OGC51976.1"/>
    </source>
</evidence>
<dbReference type="InterPro" id="IPR003838">
    <property type="entry name" value="ABC3_permease_C"/>
</dbReference>
<dbReference type="Pfam" id="PF02687">
    <property type="entry name" value="FtsX"/>
    <property type="match status" value="1"/>
</dbReference>
<proteinExistence type="inferred from homology"/>
<keyword evidence="4 7" id="KW-1133">Transmembrane helix</keyword>
<reference evidence="10 11" key="1">
    <citation type="journal article" date="2016" name="Nat. Commun.">
        <title>Thousands of microbial genomes shed light on interconnected biogeochemical processes in an aquifer system.</title>
        <authorList>
            <person name="Anantharaman K."/>
            <person name="Brown C.T."/>
            <person name="Hug L.A."/>
            <person name="Sharon I."/>
            <person name="Castelle C.J."/>
            <person name="Probst A.J."/>
            <person name="Thomas B.C."/>
            <person name="Singh A."/>
            <person name="Wilkins M.J."/>
            <person name="Karaoz U."/>
            <person name="Brodie E.L."/>
            <person name="Williams K.H."/>
            <person name="Hubbard S.S."/>
            <person name="Banfield J.F."/>
        </authorList>
    </citation>
    <scope>NUCLEOTIDE SEQUENCE [LARGE SCALE GENOMIC DNA]</scope>
</reference>
<keyword evidence="3 7" id="KW-0812">Transmembrane</keyword>
<gene>
    <name evidence="10" type="ORF">A2982_03565</name>
</gene>
<dbReference type="InterPro" id="IPR025857">
    <property type="entry name" value="MacB_PCD"/>
</dbReference>
<dbReference type="PANTHER" id="PTHR30572">
    <property type="entry name" value="MEMBRANE COMPONENT OF TRANSPORTER-RELATED"/>
    <property type="match status" value="1"/>
</dbReference>
<sequence>MRIFETAKTAFTALNSNKIRSALTMLGVIIGVSAVILLISIGRGVQNYITDQFEALGSNLLFVQPGKVNFGRDPGSSFSRNKLEEKHIDLIKVHAAEVLGQITPIVQIGETIRYKTKSYFSTVMGINEDASVFDYLIDEGSFFTKGDVRSKAKVAVLGPTVKEELFSNQNPIGQKIKIGNDTYTVIGTYKEKGRNFDEMAIVPYTSAISSFEIKNLSNIVIKVPEGYDMNKAMKSIERALQRDLKPDDFTVLSQKDILSSIQNILQILTLGLGAIAGISLLVGGIGIMNIMLVSVTERTREIGLRKAVGATPSDIGYQFLIESTMLSVGGGTIGIILGWLGSLAGRQFIGTEVPWWSIVLAFSFAAFVGIIFGTYPAVKASRKDPIEALRYE</sequence>
<feature type="transmembrane region" description="Helical" evidence="7">
    <location>
        <begin position="353"/>
        <end position="375"/>
    </location>
</feature>
<feature type="domain" description="ABC3 transporter permease C-terminal" evidence="8">
    <location>
        <begin position="274"/>
        <end position="385"/>
    </location>
</feature>
<evidence type="ECO:0008006" key="12">
    <source>
        <dbReference type="Google" id="ProtNLM"/>
    </source>
</evidence>
<evidence type="ECO:0000256" key="3">
    <source>
        <dbReference type="ARBA" id="ARBA00022692"/>
    </source>
</evidence>